<reference evidence="1 2" key="1">
    <citation type="submission" date="2018-08" db="EMBL/GenBank/DDBJ databases">
        <authorList>
            <person name="Khan S.A."/>
            <person name="Jeon C.O."/>
            <person name="Chun B.H."/>
            <person name="Jeong S.E."/>
        </authorList>
    </citation>
    <scope>NUCLEOTIDE SEQUENCE [LARGE SCALE GENOMIC DNA]</scope>
    <source>
        <strain evidence="1 2">S-16</strain>
    </source>
</reference>
<evidence type="ECO:0000313" key="1">
    <source>
        <dbReference type="EMBL" id="RQP21753.1"/>
    </source>
</evidence>
<protein>
    <submittedName>
        <fullName evidence="1">Uncharacterized protein</fullName>
    </submittedName>
</protein>
<evidence type="ECO:0000313" key="2">
    <source>
        <dbReference type="Proteomes" id="UP000267464"/>
    </source>
</evidence>
<keyword evidence="2" id="KW-1185">Reference proteome</keyword>
<dbReference type="AlphaFoldDB" id="A0A3N7HJQ5"/>
<organism evidence="1 2">
    <name type="scientific">Piscinibacter terrae</name>
    <dbReference type="NCBI Taxonomy" id="2496871"/>
    <lineage>
        <taxon>Bacteria</taxon>
        <taxon>Pseudomonadati</taxon>
        <taxon>Pseudomonadota</taxon>
        <taxon>Betaproteobacteria</taxon>
        <taxon>Burkholderiales</taxon>
        <taxon>Sphaerotilaceae</taxon>
        <taxon>Piscinibacter</taxon>
    </lineage>
</organism>
<name>A0A3N7HJQ5_9BURK</name>
<gene>
    <name evidence="1" type="ORF">DZC73_25245</name>
</gene>
<comment type="caution">
    <text evidence="1">The sequence shown here is derived from an EMBL/GenBank/DDBJ whole genome shotgun (WGS) entry which is preliminary data.</text>
</comment>
<dbReference type="EMBL" id="QUSW01000009">
    <property type="protein sequence ID" value="RQP21753.1"/>
    <property type="molecule type" value="Genomic_DNA"/>
</dbReference>
<accession>A0A3N7HJQ5</accession>
<sequence length="224" mass="23751">MIVKGLKALQDCAGYMNNSELATTTSLAESRAMTSLRREERLAAAKALVTRCQGFPSQLVGPNEESQMWARAAALGSAEALAYQYQLSMSNNTAAALADGSLRAKMCALIVQGQENPEALEVSGHLVAAALKPSILRSTGNGLSKRNLSEAVQLAACKLGSKNSPCIRDSVMLAGLCAIAGECDLRSELDLDLRMMTDTERSGVEALAKEILVRVAARNCEGLF</sequence>
<proteinExistence type="predicted"/>
<dbReference type="Proteomes" id="UP000267464">
    <property type="component" value="Unassembled WGS sequence"/>
</dbReference>
<reference evidence="1 2" key="2">
    <citation type="submission" date="2018-12" db="EMBL/GenBank/DDBJ databases">
        <title>Rhizobacter gummiphilus sp. nov., a rubber-degrading bacterium isolated from the soil of a botanical garden in Japan.</title>
        <authorList>
            <person name="Shunsuke S.S."/>
        </authorList>
    </citation>
    <scope>NUCLEOTIDE SEQUENCE [LARGE SCALE GENOMIC DNA]</scope>
    <source>
        <strain evidence="1 2">S-16</strain>
    </source>
</reference>